<protein>
    <submittedName>
        <fullName evidence="7">Methyl-accepting chemotaxis protein</fullName>
    </submittedName>
</protein>
<dbReference type="SMART" id="SM00283">
    <property type="entry name" value="MA"/>
    <property type="match status" value="1"/>
</dbReference>
<dbReference type="Gene3D" id="1.10.287.950">
    <property type="entry name" value="Methyl-accepting chemotaxis protein"/>
    <property type="match status" value="1"/>
</dbReference>
<keyword evidence="4" id="KW-0472">Membrane</keyword>
<dbReference type="AlphaFoldDB" id="A0A323UE63"/>
<comment type="similarity">
    <text evidence="2">Belongs to the methyl-accepting chemotaxis (MCP) protein family.</text>
</comment>
<dbReference type="SUPFAM" id="SSF158472">
    <property type="entry name" value="HAMP domain-like"/>
    <property type="match status" value="1"/>
</dbReference>
<dbReference type="InterPro" id="IPR004090">
    <property type="entry name" value="Chemotax_Me-accpt_rcpt"/>
</dbReference>
<dbReference type="GO" id="GO:0007165">
    <property type="term" value="P:signal transduction"/>
    <property type="evidence" value="ECO:0007669"/>
    <property type="project" value="UniProtKB-KW"/>
</dbReference>
<dbReference type="GO" id="GO:0004888">
    <property type="term" value="F:transmembrane signaling receptor activity"/>
    <property type="evidence" value="ECO:0007669"/>
    <property type="project" value="InterPro"/>
</dbReference>
<dbReference type="SMART" id="SM00304">
    <property type="entry name" value="HAMP"/>
    <property type="match status" value="1"/>
</dbReference>
<dbReference type="GO" id="GO:0006935">
    <property type="term" value="P:chemotaxis"/>
    <property type="evidence" value="ECO:0007669"/>
    <property type="project" value="InterPro"/>
</dbReference>
<dbReference type="PANTHER" id="PTHR32089">
    <property type="entry name" value="METHYL-ACCEPTING CHEMOTAXIS PROTEIN MCPB"/>
    <property type="match status" value="1"/>
</dbReference>
<organism evidence="7 8">
    <name type="scientific">Rhodopseudomonas palustris</name>
    <dbReference type="NCBI Taxonomy" id="1076"/>
    <lineage>
        <taxon>Bacteria</taxon>
        <taxon>Pseudomonadati</taxon>
        <taxon>Pseudomonadota</taxon>
        <taxon>Alphaproteobacteria</taxon>
        <taxon>Hyphomicrobiales</taxon>
        <taxon>Nitrobacteraceae</taxon>
        <taxon>Rhodopseudomonas</taxon>
    </lineage>
</organism>
<feature type="domain" description="Methyl-accepting transducer" evidence="5">
    <location>
        <begin position="285"/>
        <end position="532"/>
    </location>
</feature>
<dbReference type="GO" id="GO:0016020">
    <property type="term" value="C:membrane"/>
    <property type="evidence" value="ECO:0007669"/>
    <property type="project" value="InterPro"/>
</dbReference>
<dbReference type="Pfam" id="PF00015">
    <property type="entry name" value="MCPsignal"/>
    <property type="match status" value="1"/>
</dbReference>
<evidence type="ECO:0000313" key="8">
    <source>
        <dbReference type="Proteomes" id="UP000248134"/>
    </source>
</evidence>
<evidence type="ECO:0000313" key="7">
    <source>
        <dbReference type="EMBL" id="PZA10507.1"/>
    </source>
</evidence>
<gene>
    <name evidence="7" type="ORF">DNX69_14170</name>
</gene>
<dbReference type="Gene3D" id="1.10.8.500">
    <property type="entry name" value="HAMP domain in histidine kinase"/>
    <property type="match status" value="1"/>
</dbReference>
<feature type="domain" description="HAMP" evidence="6">
    <location>
        <begin position="210"/>
        <end position="263"/>
    </location>
</feature>
<dbReference type="RefSeq" id="WP_110786607.1">
    <property type="nucleotide sequence ID" value="NZ_QKQS01000023.1"/>
</dbReference>
<dbReference type="EMBL" id="QKQS01000023">
    <property type="protein sequence ID" value="PZA10507.1"/>
    <property type="molecule type" value="Genomic_DNA"/>
</dbReference>
<comment type="caution">
    <text evidence="7">The sequence shown here is derived from an EMBL/GenBank/DDBJ whole genome shotgun (WGS) entry which is preliminary data.</text>
</comment>
<sequence>MRLTITRAVLLFGLIIGSGLGAIFGASLYGLAQLKVGGPLYDQIKLGNDLVADILPPPAYVIEAYLEATLALEDPGSSAVHRERLDRLKKEYQERHAFWTKAPLEPSIKARLIGDSDREVQKFWKILDASLFPAIDAKDPDTAMQAYKDLTSAYTAHRAIIDDIVKRTNDLNAATEAATAIRVADLNYLLWGVFGTVFLLFVAGLAGIVKGVIAPITGMTEVMRRLASGDRAVAIPAIERRDEVGAMARAVQVFKDNALRVEAMESEQTIKTRADADRRSAIHQIADDLDRAIGRIVQTVTSTSAEMEAAARQLEGAAETTQRLATTVASASQQSSATAQAASVSCNEVASSTSQIGQQVRRSQSISQAAVRQAQETNARIAELSNAAGRIGDVVDLINAVASQTNLLALNATIEAARAGEAGRGFAVVAAEVKALAAQTARATEEITEQIGQMKSATESSVSAIEAIGNTILQISEISDSTASAVDHQGAAMRDIASAVRQSAEAATEVSGTIGAVREGAENTGSASTHVHDLAAALLAESRHLKTEVDRFSAAVRAA</sequence>
<dbReference type="InterPro" id="IPR004089">
    <property type="entry name" value="MCPsignal_dom"/>
</dbReference>
<accession>A0A323UE63</accession>
<feature type="transmembrane region" description="Helical" evidence="4">
    <location>
        <begin position="188"/>
        <end position="209"/>
    </location>
</feature>
<dbReference type="OrthoDB" id="3378718at2"/>
<keyword evidence="4" id="KW-0812">Transmembrane</keyword>
<dbReference type="Proteomes" id="UP000248134">
    <property type="component" value="Unassembled WGS sequence"/>
</dbReference>
<evidence type="ECO:0000256" key="4">
    <source>
        <dbReference type="SAM" id="Phobius"/>
    </source>
</evidence>
<dbReference type="CDD" id="cd06225">
    <property type="entry name" value="HAMP"/>
    <property type="match status" value="1"/>
</dbReference>
<dbReference type="SUPFAM" id="SSF58104">
    <property type="entry name" value="Methyl-accepting chemotaxis protein (MCP) signaling domain"/>
    <property type="match status" value="1"/>
</dbReference>
<evidence type="ECO:0000256" key="2">
    <source>
        <dbReference type="ARBA" id="ARBA00029447"/>
    </source>
</evidence>
<evidence type="ECO:0000259" key="5">
    <source>
        <dbReference type="PROSITE" id="PS50111"/>
    </source>
</evidence>
<dbReference type="PROSITE" id="PS50111">
    <property type="entry name" value="CHEMOTAXIS_TRANSDUC_2"/>
    <property type="match status" value="1"/>
</dbReference>
<evidence type="ECO:0000256" key="1">
    <source>
        <dbReference type="ARBA" id="ARBA00023224"/>
    </source>
</evidence>
<dbReference type="Pfam" id="PF00672">
    <property type="entry name" value="HAMP"/>
    <property type="match status" value="1"/>
</dbReference>
<dbReference type="PANTHER" id="PTHR32089:SF112">
    <property type="entry name" value="LYSOZYME-LIKE PROTEIN-RELATED"/>
    <property type="match status" value="1"/>
</dbReference>
<dbReference type="PROSITE" id="PS50885">
    <property type="entry name" value="HAMP"/>
    <property type="match status" value="1"/>
</dbReference>
<evidence type="ECO:0000259" key="6">
    <source>
        <dbReference type="PROSITE" id="PS50885"/>
    </source>
</evidence>
<proteinExistence type="inferred from homology"/>
<dbReference type="InterPro" id="IPR003660">
    <property type="entry name" value="HAMP_dom"/>
</dbReference>
<name>A0A323UE63_RHOPL</name>
<dbReference type="PRINTS" id="PR00260">
    <property type="entry name" value="CHEMTRNSDUCR"/>
</dbReference>
<keyword evidence="1 3" id="KW-0807">Transducer</keyword>
<keyword evidence="4" id="KW-1133">Transmembrane helix</keyword>
<evidence type="ECO:0000256" key="3">
    <source>
        <dbReference type="PROSITE-ProRule" id="PRU00284"/>
    </source>
</evidence>
<reference evidence="7 8" key="1">
    <citation type="submission" date="2018-06" db="EMBL/GenBank/DDBJ databases">
        <title>Draft Whole-Genome Sequence of the purple photosynthetic bacterium Rhodospeudomonas palustris XCP.</title>
        <authorList>
            <person name="Rayyan A."/>
            <person name="Meyer T.E."/>
            <person name="Kyndt J.A."/>
        </authorList>
    </citation>
    <scope>NUCLEOTIDE SEQUENCE [LARGE SCALE GENOMIC DNA]</scope>
    <source>
        <strain evidence="7 8">XCP</strain>
    </source>
</reference>